<name>A0A382EZH1_9ZZZZ</name>
<dbReference type="GO" id="GO:0016197">
    <property type="term" value="P:endosomal transport"/>
    <property type="evidence" value="ECO:0007669"/>
    <property type="project" value="TreeGrafter"/>
</dbReference>
<dbReference type="PANTHER" id="PTHR34009">
    <property type="entry name" value="PROTEIN STAR"/>
    <property type="match status" value="1"/>
</dbReference>
<dbReference type="Gene3D" id="3.40.50.150">
    <property type="entry name" value="Vaccinia Virus protein VP39"/>
    <property type="match status" value="1"/>
</dbReference>
<evidence type="ECO:0000259" key="1">
    <source>
        <dbReference type="Pfam" id="PF05050"/>
    </source>
</evidence>
<accession>A0A382EZH1</accession>
<dbReference type="GO" id="GO:0006888">
    <property type="term" value="P:endoplasmic reticulum to Golgi vesicle-mediated transport"/>
    <property type="evidence" value="ECO:0007669"/>
    <property type="project" value="TreeGrafter"/>
</dbReference>
<organism evidence="2">
    <name type="scientific">marine metagenome</name>
    <dbReference type="NCBI Taxonomy" id="408172"/>
    <lineage>
        <taxon>unclassified sequences</taxon>
        <taxon>metagenomes</taxon>
        <taxon>ecological metagenomes</taxon>
    </lineage>
</organism>
<dbReference type="InterPro" id="IPR029063">
    <property type="entry name" value="SAM-dependent_MTases_sf"/>
</dbReference>
<dbReference type="EMBL" id="UINC01047046">
    <property type="protein sequence ID" value="SVB55819.1"/>
    <property type="molecule type" value="Genomic_DNA"/>
</dbReference>
<dbReference type="GO" id="GO:0031902">
    <property type="term" value="C:late endosome membrane"/>
    <property type="evidence" value="ECO:0007669"/>
    <property type="project" value="TreeGrafter"/>
</dbReference>
<sequence>MKKIIPVRYWEDPNSFYRLYWKSHAGTYYSQEGEDILLRRIFEDQTTGFYVDIGAHHPKRFSNTCYFYELGWQGINIDALPGSMKVFKKFRPRDTNLEIAISEKEQNLTYYMFNEPALNGFSKSISEGRQNEQYHIERTITIPAFPLSKILDTHLPSGQKINFLSVDVEGLDLTVLASNDWAKYRPKVVLAEILGSSLNKLEKDPVYNYMSTQGYSLFAKLVHTCIFKIEE</sequence>
<protein>
    <recommendedName>
        <fullName evidence="1">Methyltransferase FkbM domain-containing protein</fullName>
    </recommendedName>
</protein>
<dbReference type="GO" id="GO:0005886">
    <property type="term" value="C:plasma membrane"/>
    <property type="evidence" value="ECO:0007669"/>
    <property type="project" value="TreeGrafter"/>
</dbReference>
<dbReference type="InterPro" id="IPR006342">
    <property type="entry name" value="FkbM_mtfrase"/>
</dbReference>
<dbReference type="SUPFAM" id="SSF53335">
    <property type="entry name" value="S-adenosyl-L-methionine-dependent methyltransferases"/>
    <property type="match status" value="1"/>
</dbReference>
<feature type="domain" description="Methyltransferase FkbM" evidence="1">
    <location>
        <begin position="52"/>
        <end position="215"/>
    </location>
</feature>
<dbReference type="PANTHER" id="PTHR34009:SF2">
    <property type="entry name" value="PROTEIN STAR"/>
    <property type="match status" value="1"/>
</dbReference>
<dbReference type="GO" id="GO:0005789">
    <property type="term" value="C:endoplasmic reticulum membrane"/>
    <property type="evidence" value="ECO:0007669"/>
    <property type="project" value="TreeGrafter"/>
</dbReference>
<proteinExistence type="predicted"/>
<gene>
    <name evidence="2" type="ORF">METZ01_LOCUS208673</name>
</gene>
<dbReference type="InterPro" id="IPR053202">
    <property type="entry name" value="EGF_Rcpt_Signaling_Reg"/>
</dbReference>
<dbReference type="Pfam" id="PF05050">
    <property type="entry name" value="Methyltransf_21"/>
    <property type="match status" value="1"/>
</dbReference>
<reference evidence="2" key="1">
    <citation type="submission" date="2018-05" db="EMBL/GenBank/DDBJ databases">
        <authorList>
            <person name="Lanie J.A."/>
            <person name="Ng W.-L."/>
            <person name="Kazmierczak K.M."/>
            <person name="Andrzejewski T.M."/>
            <person name="Davidsen T.M."/>
            <person name="Wayne K.J."/>
            <person name="Tettelin H."/>
            <person name="Glass J.I."/>
            <person name="Rusch D."/>
            <person name="Podicherti R."/>
            <person name="Tsui H.-C.T."/>
            <person name="Winkler M.E."/>
        </authorList>
    </citation>
    <scope>NUCLEOTIDE SEQUENCE</scope>
</reference>
<dbReference type="AlphaFoldDB" id="A0A382EZH1"/>
<evidence type="ECO:0000313" key="2">
    <source>
        <dbReference type="EMBL" id="SVB55819.1"/>
    </source>
</evidence>
<dbReference type="GO" id="GO:0005794">
    <property type="term" value="C:Golgi apparatus"/>
    <property type="evidence" value="ECO:0007669"/>
    <property type="project" value="TreeGrafter"/>
</dbReference>